<gene>
    <name evidence="2" type="ordered locus">Srot_1938</name>
</gene>
<reference evidence="2 3" key="1">
    <citation type="journal article" date="2010" name="Stand. Genomic Sci.">
        <title>Complete genome sequence of Segniliparus rotundus type strain (CDC 1076).</title>
        <authorList>
            <person name="Sikorski J."/>
            <person name="Lapidus A."/>
            <person name="Copeland A."/>
            <person name="Misra M."/>
            <person name="Glavina Del Rio T."/>
            <person name="Nolan M."/>
            <person name="Lucas S."/>
            <person name="Chen F."/>
            <person name="Tice H."/>
            <person name="Cheng J.F."/>
            <person name="Jando M."/>
            <person name="Schneider S."/>
            <person name="Bruce D."/>
            <person name="Goodwin L."/>
            <person name="Pitluck S."/>
            <person name="Liolios K."/>
            <person name="Mikhailova N."/>
            <person name="Pati A."/>
            <person name="Ivanova N."/>
            <person name="Mavromatis K."/>
            <person name="Chen A."/>
            <person name="Palaniappan K."/>
            <person name="Chertkov O."/>
            <person name="Land M."/>
            <person name="Hauser L."/>
            <person name="Chang Y.J."/>
            <person name="Jeffries C.D."/>
            <person name="Brettin T."/>
            <person name="Detter J.C."/>
            <person name="Han C."/>
            <person name="Rohde M."/>
            <person name="Goker M."/>
            <person name="Bristow J."/>
            <person name="Eisen J.A."/>
            <person name="Markowitz V."/>
            <person name="Hugenholtz P."/>
            <person name="Kyrpides N.C."/>
            <person name="Klenk H.P."/>
        </authorList>
    </citation>
    <scope>NUCLEOTIDE SEQUENCE [LARGE SCALE GENOMIC DNA]</scope>
    <source>
        <strain evidence="3">ATCC BAA-972 / CDC 1076 / CIP 108378 / DSM 44985 / JCM 13578</strain>
    </source>
</reference>
<dbReference type="HOGENOM" id="CLU_891080_0_0_11"/>
<protein>
    <submittedName>
        <fullName evidence="2">Uncharacterized protein</fullName>
    </submittedName>
</protein>
<dbReference type="Proteomes" id="UP000002247">
    <property type="component" value="Chromosome"/>
</dbReference>
<sequence length="312" mass="32788">MLVLVLVALALLVSHCGKAKNQTLDAANSLDWRTADACAGVQAQDVAPFANGAVSQQREASPKRTGCVFVDAAGADRFSGALVYIGYDPRDLTLLTQRQGPPPARAWQRQIKLDGSTALVVAETADNCQVILPLSGEQDGWGVRFELAPNRPAPEAQACAAHLPVLEKAVRGLPDLLRAPDSPATAPSVGPASQGLAESCAQFRSVGARASAMTLPLLDAAGKALSPDSAKAMRISKDAAAEGLLDSAIATRRLAARPIPAQLRTELNLYARNADLFRQKLLGPPQTGETYLRLALAVQVNQAKALTFCPAE</sequence>
<dbReference type="STRING" id="640132.Srot_1938"/>
<feature type="chain" id="PRO_5003091438" evidence="1">
    <location>
        <begin position="20"/>
        <end position="312"/>
    </location>
</feature>
<keyword evidence="1" id="KW-0732">Signal</keyword>
<evidence type="ECO:0000256" key="1">
    <source>
        <dbReference type="SAM" id="SignalP"/>
    </source>
</evidence>
<evidence type="ECO:0000313" key="3">
    <source>
        <dbReference type="Proteomes" id="UP000002247"/>
    </source>
</evidence>
<dbReference type="EMBL" id="CP001958">
    <property type="protein sequence ID" value="ADG98396.1"/>
    <property type="molecule type" value="Genomic_DNA"/>
</dbReference>
<accession>D6Z8W6</accession>
<organism evidence="2 3">
    <name type="scientific">Segniliparus rotundus (strain ATCC BAA-972 / CDC 1076 / CIP 108378 / DSM 44985 / JCM 13578)</name>
    <dbReference type="NCBI Taxonomy" id="640132"/>
    <lineage>
        <taxon>Bacteria</taxon>
        <taxon>Bacillati</taxon>
        <taxon>Actinomycetota</taxon>
        <taxon>Actinomycetes</taxon>
        <taxon>Mycobacteriales</taxon>
        <taxon>Segniliparaceae</taxon>
        <taxon>Segniliparus</taxon>
    </lineage>
</organism>
<feature type="signal peptide" evidence="1">
    <location>
        <begin position="1"/>
        <end position="19"/>
    </location>
</feature>
<evidence type="ECO:0000313" key="2">
    <source>
        <dbReference type="EMBL" id="ADG98396.1"/>
    </source>
</evidence>
<proteinExistence type="predicted"/>
<dbReference type="KEGG" id="srt:Srot_1938"/>
<dbReference type="AlphaFoldDB" id="D6Z8W6"/>
<name>D6Z8W6_SEGRD</name>
<keyword evidence="3" id="KW-1185">Reference proteome</keyword>